<gene>
    <name evidence="4" type="ORF">B0T19DRAFT_429646</name>
</gene>
<evidence type="ECO:0000313" key="4">
    <source>
        <dbReference type="EMBL" id="KAK3320454.1"/>
    </source>
</evidence>
<dbReference type="InterPro" id="IPR036465">
    <property type="entry name" value="vWFA_dom_sf"/>
</dbReference>
<feature type="domain" description="DUF2828" evidence="2">
    <location>
        <begin position="129"/>
        <end position="546"/>
    </location>
</feature>
<dbReference type="PANTHER" id="PTHR31373:SF27">
    <property type="entry name" value="TROVE DOMAIN-CONTAINING PROTEIN"/>
    <property type="match status" value="1"/>
</dbReference>
<dbReference type="Gene3D" id="3.40.50.410">
    <property type="entry name" value="von Willebrand factor, type A domain"/>
    <property type="match status" value="1"/>
</dbReference>
<dbReference type="InterPro" id="IPR056690">
    <property type="entry name" value="DUF7788"/>
</dbReference>
<evidence type="ECO:0000259" key="3">
    <source>
        <dbReference type="Pfam" id="PF25043"/>
    </source>
</evidence>
<dbReference type="InterPro" id="IPR058580">
    <property type="entry name" value="DUF2828"/>
</dbReference>
<keyword evidence="5" id="KW-1185">Reference proteome</keyword>
<dbReference type="PANTHER" id="PTHR31373">
    <property type="entry name" value="OS06G0652100 PROTEIN"/>
    <property type="match status" value="1"/>
</dbReference>
<proteinExistence type="predicted"/>
<dbReference type="Proteomes" id="UP001286456">
    <property type="component" value="Unassembled WGS sequence"/>
</dbReference>
<sequence>MATQEQAKDQAWFLKANCPVAWPKSDALALSPNEFDAYLAKLLSGPAVADESDDIVMIAEVPVASSAITETSESFTLASDSVYNVDEEGSKPASSESHTLDNAPSVSEQLPADPAEDVHPGNMENLMLTENGDVAFRSTQSALVDLFHELEEVVSGPRLRELLNAAWNEDPLVTLKIIFNARSIHLGKSSRSSFYRCAGWLAQHHPQTLIANLRWLSRPVVQKKLEKKDEELSDMVVVEPEKDENDISRFDVRNGVAHGYWKDLLNILVLSVNKNLSVLSTPADILNVAKEKSGKRKDTWDQAKANRQALKTTRHTTAVDAFHNSPVHQALHLAISRLFAEQLKTDIALLKGGDNKAKKGISLCAKWVPSTARFHDNHTFIVSSIAELMYPMDLFTGIIGTTGNADTDRTLYLRHAREAYRKDVAALRKHLDIVERNISAKTYSDIHYDRVPSIAMKNYSVTFAAKDTDRFEEYIDKVAAGTSQISGAVLLPSTLIQAVHRGSDVRSSGKSAYKRLINDRLMTIQGKVVDGQWRTLVQRIKDSGTMESSIAVCDVSGSMSRPVFADGTCPMDSAIGLSLLVAEVAKPPFGGAFITFSSNPTVQKIDLTQTLSEKYSALNNSDWGMNTDFEAVFVKLILPMAIEASLPKEDMVKRVFVFSDMQFDEANREGWGEDGSDGRRDWSTSYERVEAAFKAAGYEVPELVFWNLAGGRAGYAAGGETGGDPVAPKPAEADTKGVALVSGYSQAMLKTFLYNEEEEEKEEEGEVDVVMKDEDGEEGEEGVVEVGREVKKKKMTPLDLLMKAVQHKAYDMLQVVD</sequence>
<reference evidence="4" key="2">
    <citation type="submission" date="2023-06" db="EMBL/GenBank/DDBJ databases">
        <authorList>
            <consortium name="Lawrence Berkeley National Laboratory"/>
            <person name="Haridas S."/>
            <person name="Hensen N."/>
            <person name="Bonometti L."/>
            <person name="Westerberg I."/>
            <person name="Brannstrom I.O."/>
            <person name="Guillou S."/>
            <person name="Cros-Aarteil S."/>
            <person name="Calhoun S."/>
            <person name="Kuo A."/>
            <person name="Mondo S."/>
            <person name="Pangilinan J."/>
            <person name="Riley R."/>
            <person name="Labutti K."/>
            <person name="Andreopoulos B."/>
            <person name="Lipzen A."/>
            <person name="Chen C."/>
            <person name="Yanf M."/>
            <person name="Daum C."/>
            <person name="Ng V."/>
            <person name="Clum A."/>
            <person name="Steindorff A."/>
            <person name="Ohm R."/>
            <person name="Martin F."/>
            <person name="Silar P."/>
            <person name="Natvig D."/>
            <person name="Lalanne C."/>
            <person name="Gautier V."/>
            <person name="Ament-Velasquez S.L."/>
            <person name="Kruys A."/>
            <person name="Hutchinson M.I."/>
            <person name="Powell A.J."/>
            <person name="Barry K."/>
            <person name="Miller A.N."/>
            <person name="Grigoriev I.V."/>
            <person name="Debuchy R."/>
            <person name="Gladieux P."/>
            <person name="Thoren M.H."/>
            <person name="Johannesson H."/>
        </authorList>
    </citation>
    <scope>NUCLEOTIDE SEQUENCE</scope>
    <source>
        <strain evidence="4">SMH4131-1</strain>
    </source>
</reference>
<protein>
    <submittedName>
        <fullName evidence="4">Uncharacterized protein</fullName>
    </submittedName>
</protein>
<comment type="caution">
    <text evidence="4">The sequence shown here is derived from an EMBL/GenBank/DDBJ whole genome shotgun (WGS) entry which is preliminary data.</text>
</comment>
<reference evidence="4" key="1">
    <citation type="journal article" date="2023" name="Mol. Phylogenet. Evol.">
        <title>Genome-scale phylogeny and comparative genomics of the fungal order Sordariales.</title>
        <authorList>
            <person name="Hensen N."/>
            <person name="Bonometti L."/>
            <person name="Westerberg I."/>
            <person name="Brannstrom I.O."/>
            <person name="Guillou S."/>
            <person name="Cros-Aarteil S."/>
            <person name="Calhoun S."/>
            <person name="Haridas S."/>
            <person name="Kuo A."/>
            <person name="Mondo S."/>
            <person name="Pangilinan J."/>
            <person name="Riley R."/>
            <person name="LaButti K."/>
            <person name="Andreopoulos B."/>
            <person name="Lipzen A."/>
            <person name="Chen C."/>
            <person name="Yan M."/>
            <person name="Daum C."/>
            <person name="Ng V."/>
            <person name="Clum A."/>
            <person name="Steindorff A."/>
            <person name="Ohm R.A."/>
            <person name="Martin F."/>
            <person name="Silar P."/>
            <person name="Natvig D.O."/>
            <person name="Lalanne C."/>
            <person name="Gautier V."/>
            <person name="Ament-Velasquez S.L."/>
            <person name="Kruys A."/>
            <person name="Hutchinson M.I."/>
            <person name="Powell A.J."/>
            <person name="Barry K."/>
            <person name="Miller A.N."/>
            <person name="Grigoriev I.V."/>
            <person name="Debuchy R."/>
            <person name="Gladieux P."/>
            <person name="Hiltunen Thoren M."/>
            <person name="Johannesson H."/>
        </authorList>
    </citation>
    <scope>NUCLEOTIDE SEQUENCE</scope>
    <source>
        <strain evidence="4">SMH4131-1</strain>
    </source>
</reference>
<dbReference type="Pfam" id="PF11443">
    <property type="entry name" value="DUF2828"/>
    <property type="match status" value="1"/>
</dbReference>
<feature type="region of interest" description="Disordered" evidence="1">
    <location>
        <begin position="86"/>
        <end position="123"/>
    </location>
</feature>
<evidence type="ECO:0000259" key="2">
    <source>
        <dbReference type="Pfam" id="PF11443"/>
    </source>
</evidence>
<feature type="compositionally biased region" description="Polar residues" evidence="1">
    <location>
        <begin position="92"/>
        <end position="108"/>
    </location>
</feature>
<name>A0AAE0I8B4_9PEZI</name>
<evidence type="ECO:0000313" key="5">
    <source>
        <dbReference type="Proteomes" id="UP001286456"/>
    </source>
</evidence>
<accession>A0AAE0I8B4</accession>
<dbReference type="EMBL" id="JAUEPO010000005">
    <property type="protein sequence ID" value="KAK3320454.1"/>
    <property type="molecule type" value="Genomic_DNA"/>
</dbReference>
<dbReference type="AlphaFoldDB" id="A0AAE0I8B4"/>
<evidence type="ECO:0000256" key="1">
    <source>
        <dbReference type="SAM" id="MobiDB-lite"/>
    </source>
</evidence>
<dbReference type="Pfam" id="PF25043">
    <property type="entry name" value="DUF7788"/>
    <property type="match status" value="1"/>
</dbReference>
<dbReference type="InterPro" id="IPR011205">
    <property type="entry name" value="UCP015417_vWA"/>
</dbReference>
<feature type="domain" description="DUF7788" evidence="3">
    <location>
        <begin position="548"/>
        <end position="805"/>
    </location>
</feature>
<organism evidence="4 5">
    <name type="scientific">Cercophora scortea</name>
    <dbReference type="NCBI Taxonomy" id="314031"/>
    <lineage>
        <taxon>Eukaryota</taxon>
        <taxon>Fungi</taxon>
        <taxon>Dikarya</taxon>
        <taxon>Ascomycota</taxon>
        <taxon>Pezizomycotina</taxon>
        <taxon>Sordariomycetes</taxon>
        <taxon>Sordariomycetidae</taxon>
        <taxon>Sordariales</taxon>
        <taxon>Lasiosphaeriaceae</taxon>
        <taxon>Cercophora</taxon>
    </lineage>
</organism>